<gene>
    <name evidence="8" type="ORF">PG999_000503</name>
</gene>
<dbReference type="GO" id="GO:0008270">
    <property type="term" value="F:zinc ion binding"/>
    <property type="evidence" value="ECO:0007669"/>
    <property type="project" value="InterPro"/>
</dbReference>
<keyword evidence="1" id="KW-0479">Metal-binding</keyword>
<dbReference type="InterPro" id="IPR007219">
    <property type="entry name" value="XnlR_reg_dom"/>
</dbReference>
<dbReference type="GO" id="GO:0003677">
    <property type="term" value="F:DNA binding"/>
    <property type="evidence" value="ECO:0007669"/>
    <property type="project" value="InterPro"/>
</dbReference>
<dbReference type="CDD" id="cd00067">
    <property type="entry name" value="GAL4"/>
    <property type="match status" value="1"/>
</dbReference>
<feature type="region of interest" description="Disordered" evidence="6">
    <location>
        <begin position="80"/>
        <end position="112"/>
    </location>
</feature>
<dbReference type="CDD" id="cd12148">
    <property type="entry name" value="fungal_TF_MHR"/>
    <property type="match status" value="1"/>
</dbReference>
<dbReference type="SUPFAM" id="SSF57701">
    <property type="entry name" value="Zn2/Cys6 DNA-binding domain"/>
    <property type="match status" value="1"/>
</dbReference>
<name>A0AAW0RBQ7_9PEZI</name>
<feature type="domain" description="Zn(2)-C6 fungal-type" evidence="7">
    <location>
        <begin position="43"/>
        <end position="70"/>
    </location>
</feature>
<evidence type="ECO:0000256" key="3">
    <source>
        <dbReference type="ARBA" id="ARBA00023015"/>
    </source>
</evidence>
<evidence type="ECO:0000256" key="4">
    <source>
        <dbReference type="ARBA" id="ARBA00023163"/>
    </source>
</evidence>
<reference evidence="8 9" key="1">
    <citation type="submission" date="2023-01" db="EMBL/GenBank/DDBJ databases">
        <title>Analysis of 21 Apiospora genomes using comparative genomics revels a genus with tremendous synthesis potential of carbohydrate active enzymes and secondary metabolites.</title>
        <authorList>
            <person name="Sorensen T."/>
        </authorList>
    </citation>
    <scope>NUCLEOTIDE SEQUENCE [LARGE SCALE GENOMIC DNA]</scope>
    <source>
        <strain evidence="8 9">CBS 117206</strain>
    </source>
</reference>
<comment type="caution">
    <text evidence="8">The sequence shown here is derived from an EMBL/GenBank/DDBJ whole genome shotgun (WGS) entry which is preliminary data.</text>
</comment>
<dbReference type="PROSITE" id="PS50048">
    <property type="entry name" value="ZN2_CY6_FUNGAL_2"/>
    <property type="match status" value="1"/>
</dbReference>
<dbReference type="PANTHER" id="PTHR47660">
    <property type="entry name" value="TRANSCRIPTION FACTOR WITH C2H2 AND ZN(2)-CYS(6) DNA BINDING DOMAIN (EUROFUNG)-RELATED-RELATED"/>
    <property type="match status" value="1"/>
</dbReference>
<keyword evidence="4" id="KW-0804">Transcription</keyword>
<accession>A0AAW0RBQ7</accession>
<keyword evidence="3" id="KW-0805">Transcription regulation</keyword>
<dbReference type="EMBL" id="JAQQWP010000001">
    <property type="protein sequence ID" value="KAK8132330.1"/>
    <property type="molecule type" value="Genomic_DNA"/>
</dbReference>
<dbReference type="Pfam" id="PF04082">
    <property type="entry name" value="Fungal_trans"/>
    <property type="match status" value="1"/>
</dbReference>
<dbReference type="PROSITE" id="PS00463">
    <property type="entry name" value="ZN2_CY6_FUNGAL_1"/>
    <property type="match status" value="1"/>
</dbReference>
<keyword evidence="2" id="KW-0862">Zinc</keyword>
<dbReference type="GO" id="GO:0000981">
    <property type="term" value="F:DNA-binding transcription factor activity, RNA polymerase II-specific"/>
    <property type="evidence" value="ECO:0007669"/>
    <property type="project" value="InterPro"/>
</dbReference>
<dbReference type="InterPro" id="IPR036864">
    <property type="entry name" value="Zn2-C6_fun-type_DNA-bd_sf"/>
</dbReference>
<keyword evidence="9" id="KW-1185">Reference proteome</keyword>
<sequence>MAALPMFVRNAIGLLREGNDLLRRHLQRHVETVANGKRGVARACEACHSNKTRCVGGTPCSLCVKRGITCCLAKKAPQHEVATSTQIPQKPASPSHSPRTEKRAGSRAGSSLDPVQMIGMMSVRGEEEQSDPTGYVEYMREILRVQGPEEAIHRILSDGRSRSLSLLRQPSRQFENFAEEHLETYLKTFHDAWPFLHSITLDLPRDDLRLVASVIIIGILLKGDAQENSRSKALACHEVMMSHSTIEQWPMEWYQALLLNIIIGIFRKEMSRSRLLCSLFIAHLRLVGVFDPTVAEAQTKNYRPGNFLPFVLANIEQRSRLIAYLFKADALLSLLDGQPPMLHSEELDTQLPQTFSMWNAYGLNVFYKRYEDEPSHRASHRLNEFVSSPFRFTTGSIVVEDVEFGLWALAGEVWQHGQRRLTERKKTSDTTVANTTTITTNDNTQSALLHRLRGWKHQLNGLQRLCSSGATTGEEAENALRLIRAYRGDDDELPNEEWQTLARNRAIGRVREAMNLHDILELHLHDHSNDIGTRSITLVESLDMGP</sequence>
<dbReference type="SMART" id="SM00066">
    <property type="entry name" value="GAL4"/>
    <property type="match status" value="1"/>
</dbReference>
<evidence type="ECO:0000256" key="5">
    <source>
        <dbReference type="ARBA" id="ARBA00023242"/>
    </source>
</evidence>
<evidence type="ECO:0000256" key="1">
    <source>
        <dbReference type="ARBA" id="ARBA00022723"/>
    </source>
</evidence>
<feature type="compositionally biased region" description="Polar residues" evidence="6">
    <location>
        <begin position="81"/>
        <end position="97"/>
    </location>
</feature>
<evidence type="ECO:0000256" key="6">
    <source>
        <dbReference type="SAM" id="MobiDB-lite"/>
    </source>
</evidence>
<dbReference type="InterPro" id="IPR001138">
    <property type="entry name" value="Zn2Cys6_DnaBD"/>
</dbReference>
<evidence type="ECO:0000313" key="8">
    <source>
        <dbReference type="EMBL" id="KAK8132330.1"/>
    </source>
</evidence>
<dbReference type="AlphaFoldDB" id="A0AAW0RBQ7"/>
<evidence type="ECO:0000259" key="7">
    <source>
        <dbReference type="PROSITE" id="PS50048"/>
    </source>
</evidence>
<protein>
    <recommendedName>
        <fullName evidence="7">Zn(2)-C6 fungal-type domain-containing protein</fullName>
    </recommendedName>
</protein>
<dbReference type="PANTHER" id="PTHR47660:SF2">
    <property type="entry name" value="TRANSCRIPTION FACTOR WITH C2H2 AND ZN(2)-CYS(6) DNA BINDING DOMAIN (EUROFUNG)"/>
    <property type="match status" value="1"/>
</dbReference>
<dbReference type="Pfam" id="PF00172">
    <property type="entry name" value="Zn_clus"/>
    <property type="match status" value="1"/>
</dbReference>
<evidence type="ECO:0000313" key="9">
    <source>
        <dbReference type="Proteomes" id="UP001392437"/>
    </source>
</evidence>
<dbReference type="GO" id="GO:0006351">
    <property type="term" value="P:DNA-templated transcription"/>
    <property type="evidence" value="ECO:0007669"/>
    <property type="project" value="InterPro"/>
</dbReference>
<dbReference type="Proteomes" id="UP001392437">
    <property type="component" value="Unassembled WGS sequence"/>
</dbReference>
<dbReference type="Gene3D" id="4.10.240.10">
    <property type="entry name" value="Zn(2)-C6 fungal-type DNA-binding domain"/>
    <property type="match status" value="1"/>
</dbReference>
<keyword evidence="5" id="KW-0539">Nucleus</keyword>
<proteinExistence type="predicted"/>
<evidence type="ECO:0000256" key="2">
    <source>
        <dbReference type="ARBA" id="ARBA00022833"/>
    </source>
</evidence>
<organism evidence="8 9">
    <name type="scientific">Apiospora kogelbergensis</name>
    <dbReference type="NCBI Taxonomy" id="1337665"/>
    <lineage>
        <taxon>Eukaryota</taxon>
        <taxon>Fungi</taxon>
        <taxon>Dikarya</taxon>
        <taxon>Ascomycota</taxon>
        <taxon>Pezizomycotina</taxon>
        <taxon>Sordariomycetes</taxon>
        <taxon>Xylariomycetidae</taxon>
        <taxon>Amphisphaeriales</taxon>
        <taxon>Apiosporaceae</taxon>
        <taxon>Apiospora</taxon>
    </lineage>
</organism>